<name>A0A956RSX2_UNCEI</name>
<feature type="domain" description="Proline dehydrogenase" evidence="11">
    <location>
        <begin position="37"/>
        <end position="169"/>
    </location>
</feature>
<dbReference type="InterPro" id="IPR002872">
    <property type="entry name" value="Proline_DH_dom"/>
</dbReference>
<dbReference type="EC" id="1.5.5.2" evidence="2"/>
<accession>A0A956RSX2</accession>
<evidence type="ECO:0000256" key="10">
    <source>
        <dbReference type="PIRSR" id="PIRSR000196-2"/>
    </source>
</evidence>
<keyword evidence="4 10" id="KW-0547">Nucleotide-binding</keyword>
<dbReference type="Proteomes" id="UP000697710">
    <property type="component" value="Unassembled WGS sequence"/>
</dbReference>
<dbReference type="SUPFAM" id="SSF51730">
    <property type="entry name" value="FAD-linked oxidoreductase"/>
    <property type="match status" value="1"/>
</dbReference>
<feature type="binding site" evidence="10">
    <location>
        <begin position="218"/>
        <end position="219"/>
    </location>
    <ligand>
        <name>FAD</name>
        <dbReference type="ChEBI" id="CHEBI:57692"/>
    </ligand>
</feature>
<evidence type="ECO:0000256" key="8">
    <source>
        <dbReference type="ARBA" id="ARBA00048779"/>
    </source>
</evidence>
<evidence type="ECO:0000256" key="2">
    <source>
        <dbReference type="ARBA" id="ARBA00012695"/>
    </source>
</evidence>
<comment type="cofactor">
    <cofactor evidence="10">
        <name>FAD</name>
        <dbReference type="ChEBI" id="CHEBI:57692"/>
    </cofactor>
    <text evidence="10">Binds 1 FAD per subunit.</text>
</comment>
<evidence type="ECO:0000259" key="11">
    <source>
        <dbReference type="Pfam" id="PF01619"/>
    </source>
</evidence>
<protein>
    <recommendedName>
        <fullName evidence="2">proline dehydrogenase</fullName>
        <ecNumber evidence="2">1.5.5.2</ecNumber>
    </recommendedName>
</protein>
<comment type="pathway">
    <text evidence="1">Amino-acid degradation; L-proline degradation into L-glutamate; L-glutamate from L-proline: step 1/2.</text>
</comment>
<evidence type="ECO:0000313" key="13">
    <source>
        <dbReference type="Proteomes" id="UP000697710"/>
    </source>
</evidence>
<keyword evidence="5 10" id="KW-0274">FAD</keyword>
<reference evidence="12" key="2">
    <citation type="journal article" date="2021" name="Microbiome">
        <title>Successional dynamics and alternative stable states in a saline activated sludge microbial community over 9 years.</title>
        <authorList>
            <person name="Wang Y."/>
            <person name="Ye J."/>
            <person name="Ju F."/>
            <person name="Liu L."/>
            <person name="Boyd J.A."/>
            <person name="Deng Y."/>
            <person name="Parks D.H."/>
            <person name="Jiang X."/>
            <person name="Yin X."/>
            <person name="Woodcroft B.J."/>
            <person name="Tyson G.W."/>
            <person name="Hugenholtz P."/>
            <person name="Polz M.F."/>
            <person name="Zhang T."/>
        </authorList>
    </citation>
    <scope>NUCLEOTIDE SEQUENCE</scope>
    <source>
        <strain evidence="12">HKST-UBA01</strain>
    </source>
</reference>
<comment type="caution">
    <text evidence="12">The sequence shown here is derived from an EMBL/GenBank/DDBJ whole genome shotgun (WGS) entry which is preliminary data.</text>
</comment>
<keyword evidence="6" id="KW-0560">Oxidoreductase</keyword>
<dbReference type="InterPro" id="IPR029041">
    <property type="entry name" value="FAD-linked_oxidoreductase-like"/>
</dbReference>
<dbReference type="GO" id="GO:0010133">
    <property type="term" value="P:L-proline catabolic process to L-glutamate"/>
    <property type="evidence" value="ECO:0007669"/>
    <property type="project" value="InterPro"/>
</dbReference>
<organism evidence="12 13">
    <name type="scientific">Eiseniibacteriota bacterium</name>
    <dbReference type="NCBI Taxonomy" id="2212470"/>
    <lineage>
        <taxon>Bacteria</taxon>
        <taxon>Candidatus Eiseniibacteriota</taxon>
    </lineage>
</organism>
<dbReference type="PIRSF" id="PIRSF000196">
    <property type="entry name" value="Pro_dehydrog"/>
    <property type="match status" value="1"/>
</dbReference>
<evidence type="ECO:0000256" key="9">
    <source>
        <dbReference type="PIRSR" id="PIRSR000196-1"/>
    </source>
</evidence>
<evidence type="ECO:0000256" key="5">
    <source>
        <dbReference type="ARBA" id="ARBA00022827"/>
    </source>
</evidence>
<dbReference type="AlphaFoldDB" id="A0A956RSX2"/>
<evidence type="ECO:0000256" key="7">
    <source>
        <dbReference type="ARBA" id="ARBA00023062"/>
    </source>
</evidence>
<feature type="binding site" evidence="10">
    <location>
        <position position="126"/>
    </location>
    <ligand>
        <name>FAD</name>
        <dbReference type="ChEBI" id="CHEBI:57692"/>
    </ligand>
</feature>
<gene>
    <name evidence="12" type="ORF">KC729_20965</name>
</gene>
<dbReference type="GO" id="GO:0004657">
    <property type="term" value="F:proline dehydrogenase activity"/>
    <property type="evidence" value="ECO:0007669"/>
    <property type="project" value="UniProtKB-EC"/>
</dbReference>
<keyword evidence="7" id="KW-0642">Proline metabolism</keyword>
<evidence type="ECO:0000313" key="12">
    <source>
        <dbReference type="EMBL" id="MCA9730169.1"/>
    </source>
</evidence>
<feature type="binding site" evidence="9">
    <location>
        <position position="279"/>
    </location>
    <ligand>
        <name>substrate</name>
    </ligand>
</feature>
<evidence type="ECO:0000256" key="1">
    <source>
        <dbReference type="ARBA" id="ARBA00004739"/>
    </source>
</evidence>
<reference evidence="12" key="1">
    <citation type="submission" date="2020-04" db="EMBL/GenBank/DDBJ databases">
        <authorList>
            <person name="Zhang T."/>
        </authorList>
    </citation>
    <scope>NUCLEOTIDE SEQUENCE</scope>
    <source>
        <strain evidence="12">HKST-UBA01</strain>
    </source>
</reference>
<dbReference type="PANTHER" id="PTHR13914">
    <property type="entry name" value="PROLINE OXIDASE"/>
    <property type="match status" value="1"/>
</dbReference>
<dbReference type="InterPro" id="IPR008219">
    <property type="entry name" value="PRODH_bac_arc"/>
</dbReference>
<feature type="domain" description="Proline dehydrogenase" evidence="11">
    <location>
        <begin position="198"/>
        <end position="290"/>
    </location>
</feature>
<feature type="binding site" evidence="9">
    <location>
        <position position="91"/>
    </location>
    <ligand>
        <name>substrate</name>
    </ligand>
</feature>
<proteinExistence type="predicted"/>
<keyword evidence="3" id="KW-0285">Flavoprotein</keyword>
<sequence>MSFFDRAVVGMLPLVPRPLVRRFSQPYIAGTDLDQAIARMRELNADGFMGSLDVLGEHIATLADADGPKTAYLAVLDEIQRTGVDSNVSVKLTQLGLQLDPGACYRNIRAIVERAHERKNFVRIDMEDSSCTDATLGIYRKLRAEGFDNVGCVIQAMLRRSLDDVRSLLPLRPNIRICKGIYVEPWQLAYRDGALVNRSFAELVRLLLDEGGYPAIASHDERVIFECLRLVEHAGMGPDRYELQMLLGVREDLRAIVAGGHRLRVYVPFGESWYAYSIRRMRENPRVAGLVARAVLGMNGHSHP</sequence>
<comment type="catalytic activity">
    <reaction evidence="8">
        <text>L-proline + a quinone = (S)-1-pyrroline-5-carboxylate + a quinol + H(+)</text>
        <dbReference type="Rhea" id="RHEA:23784"/>
        <dbReference type="ChEBI" id="CHEBI:15378"/>
        <dbReference type="ChEBI" id="CHEBI:17388"/>
        <dbReference type="ChEBI" id="CHEBI:24646"/>
        <dbReference type="ChEBI" id="CHEBI:60039"/>
        <dbReference type="ChEBI" id="CHEBI:132124"/>
        <dbReference type="EC" id="1.5.5.2"/>
    </reaction>
</comment>
<evidence type="ECO:0000256" key="4">
    <source>
        <dbReference type="ARBA" id="ARBA00022741"/>
    </source>
</evidence>
<dbReference type="Gene3D" id="3.20.20.220">
    <property type="match status" value="1"/>
</dbReference>
<dbReference type="InterPro" id="IPR015659">
    <property type="entry name" value="Proline_oxidase"/>
</dbReference>
<dbReference type="GO" id="GO:0000166">
    <property type="term" value="F:nucleotide binding"/>
    <property type="evidence" value="ECO:0007669"/>
    <property type="project" value="UniProtKB-KW"/>
</dbReference>
<dbReference type="Pfam" id="PF01619">
    <property type="entry name" value="Pro_dh"/>
    <property type="match status" value="2"/>
</dbReference>
<feature type="binding site" evidence="9">
    <location>
        <position position="280"/>
    </location>
    <ligand>
        <name>substrate</name>
    </ligand>
</feature>
<feature type="binding site" evidence="10">
    <location>
        <position position="155"/>
    </location>
    <ligand>
        <name>FAD</name>
        <dbReference type="ChEBI" id="CHEBI:57692"/>
    </ligand>
</feature>
<evidence type="ECO:0000256" key="6">
    <source>
        <dbReference type="ARBA" id="ARBA00023002"/>
    </source>
</evidence>
<evidence type="ECO:0000256" key="3">
    <source>
        <dbReference type="ARBA" id="ARBA00022630"/>
    </source>
</evidence>
<dbReference type="PANTHER" id="PTHR13914:SF0">
    <property type="entry name" value="PROLINE DEHYDROGENASE 1, MITOCHONDRIAL"/>
    <property type="match status" value="1"/>
</dbReference>
<dbReference type="EMBL" id="JAGQHR010001024">
    <property type="protein sequence ID" value="MCA9730169.1"/>
    <property type="molecule type" value="Genomic_DNA"/>
</dbReference>